<organism evidence="9">
    <name type="scientific">Auxenochlorella protothecoides</name>
    <name type="common">Green microalga</name>
    <name type="synonym">Chlorella protothecoides</name>
    <dbReference type="NCBI Taxonomy" id="3075"/>
    <lineage>
        <taxon>Eukaryota</taxon>
        <taxon>Viridiplantae</taxon>
        <taxon>Chlorophyta</taxon>
        <taxon>core chlorophytes</taxon>
        <taxon>Trebouxiophyceae</taxon>
        <taxon>Chlorellales</taxon>
        <taxon>Chlorellaceae</taxon>
        <taxon>Auxenochlorella</taxon>
    </lineage>
</organism>
<dbReference type="InterPro" id="IPR036388">
    <property type="entry name" value="WH-like_DNA-bd_sf"/>
</dbReference>
<dbReference type="InterPro" id="IPR007630">
    <property type="entry name" value="RNA_pol_sigma70_r4"/>
</dbReference>
<feature type="domain" description="RNA polymerase sigma-70 region 2" evidence="7">
    <location>
        <begin position="340"/>
        <end position="408"/>
    </location>
</feature>
<keyword evidence="3" id="KW-0731">Sigma factor</keyword>
<dbReference type="PRINTS" id="PR00046">
    <property type="entry name" value="SIGMA70FCT"/>
</dbReference>
<name>A0A1D2AE01_AUXPR</name>
<dbReference type="InterPro" id="IPR007627">
    <property type="entry name" value="RNA_pol_sigma70_r2"/>
</dbReference>
<dbReference type="InterPro" id="IPR050239">
    <property type="entry name" value="Sigma-70_RNA_pol_init_factors"/>
</dbReference>
<evidence type="ECO:0000256" key="6">
    <source>
        <dbReference type="SAM" id="MobiDB-lite"/>
    </source>
</evidence>
<dbReference type="SUPFAM" id="SSF88946">
    <property type="entry name" value="Sigma2 domain of RNA polymerase sigma factors"/>
    <property type="match status" value="1"/>
</dbReference>
<evidence type="ECO:0000256" key="1">
    <source>
        <dbReference type="ARBA" id="ARBA00007788"/>
    </source>
</evidence>
<feature type="non-terminal residue" evidence="9">
    <location>
        <position position="1"/>
    </location>
</feature>
<dbReference type="SUPFAM" id="SSF88659">
    <property type="entry name" value="Sigma3 and sigma4 domains of RNA polymerase sigma factors"/>
    <property type="match status" value="1"/>
</dbReference>
<gene>
    <name evidence="9" type="ORF">g.21649</name>
</gene>
<reference evidence="9" key="1">
    <citation type="submission" date="2015-08" db="EMBL/GenBank/DDBJ databases">
        <authorList>
            <person name="Babu N.S."/>
            <person name="Beckwith C.J."/>
            <person name="Beseler K.G."/>
            <person name="Brison A."/>
            <person name="Carone J.V."/>
            <person name="Caskin T.P."/>
            <person name="Diamond M."/>
            <person name="Durham M.E."/>
            <person name="Foxe J.M."/>
            <person name="Go M."/>
            <person name="Henderson B.A."/>
            <person name="Jones I.B."/>
            <person name="McGettigan J.A."/>
            <person name="Micheletti S.J."/>
            <person name="Nasrallah M.E."/>
            <person name="Ortiz D."/>
            <person name="Piller C.R."/>
            <person name="Privatt S.R."/>
            <person name="Schneider S.L."/>
            <person name="Sharp S."/>
            <person name="Smith T.C."/>
            <person name="Stanton J.D."/>
            <person name="Ullery H.E."/>
            <person name="Wilson R.J."/>
            <person name="Serrano M.G."/>
            <person name="Buck G."/>
            <person name="Lee V."/>
            <person name="Wang Y."/>
            <person name="Carvalho R."/>
            <person name="Voegtly L."/>
            <person name="Shi R."/>
            <person name="Duckworth R."/>
            <person name="Johnson A."/>
            <person name="Loviza R."/>
            <person name="Walstead R."/>
            <person name="Shah Z."/>
            <person name="Kiflezghi M."/>
            <person name="Wade K."/>
            <person name="Ball S.L."/>
            <person name="Bradley K.W."/>
            <person name="Asai D.J."/>
            <person name="Bowman C.A."/>
            <person name="Russell D.A."/>
            <person name="Pope W.H."/>
            <person name="Jacobs-Sera D."/>
            <person name="Hendrix R.W."/>
            <person name="Hatfull G.F."/>
        </authorList>
    </citation>
    <scope>NUCLEOTIDE SEQUENCE</scope>
</reference>
<dbReference type="InterPro" id="IPR013325">
    <property type="entry name" value="RNA_pol_sigma_r2"/>
</dbReference>
<feature type="compositionally biased region" description="Basic and acidic residues" evidence="6">
    <location>
        <begin position="221"/>
        <end position="230"/>
    </location>
</feature>
<evidence type="ECO:0000256" key="3">
    <source>
        <dbReference type="ARBA" id="ARBA00023082"/>
    </source>
</evidence>
<dbReference type="Pfam" id="PF04542">
    <property type="entry name" value="Sigma70_r2"/>
    <property type="match status" value="1"/>
</dbReference>
<dbReference type="Gene3D" id="1.10.601.10">
    <property type="entry name" value="RNA Polymerase Primary Sigma Factor"/>
    <property type="match status" value="1"/>
</dbReference>
<dbReference type="InterPro" id="IPR014284">
    <property type="entry name" value="RNA_pol_sigma-70_dom"/>
</dbReference>
<keyword evidence="5" id="KW-0804">Transcription</keyword>
<dbReference type="AlphaFoldDB" id="A0A1D2AE01"/>
<dbReference type="InterPro" id="IPR013324">
    <property type="entry name" value="RNA_pol_sigma_r3/r4-like"/>
</dbReference>
<proteinExistence type="inferred from homology"/>
<evidence type="ECO:0000313" key="9">
    <source>
        <dbReference type="EMBL" id="JAT77420.1"/>
    </source>
</evidence>
<evidence type="ECO:0000256" key="2">
    <source>
        <dbReference type="ARBA" id="ARBA00023015"/>
    </source>
</evidence>
<feature type="domain" description="RNA polymerase sigma-70 region 4" evidence="8">
    <location>
        <begin position="518"/>
        <end position="583"/>
    </location>
</feature>
<dbReference type="Gene3D" id="1.10.10.10">
    <property type="entry name" value="Winged helix-like DNA-binding domain superfamily/Winged helix DNA-binding domain"/>
    <property type="match status" value="1"/>
</dbReference>
<dbReference type="PANTHER" id="PTHR30603">
    <property type="entry name" value="RNA POLYMERASE SIGMA FACTOR RPO"/>
    <property type="match status" value="1"/>
</dbReference>
<evidence type="ECO:0008006" key="10">
    <source>
        <dbReference type="Google" id="ProtNLM"/>
    </source>
</evidence>
<feature type="compositionally biased region" description="Low complexity" evidence="6">
    <location>
        <begin position="139"/>
        <end position="149"/>
    </location>
</feature>
<dbReference type="PANTHER" id="PTHR30603:SF47">
    <property type="entry name" value="RNA POLYMERASE SIGMA FACTOR SIGD, CHLOROPLASTIC"/>
    <property type="match status" value="1"/>
</dbReference>
<dbReference type="Pfam" id="PF04545">
    <property type="entry name" value="Sigma70_r4"/>
    <property type="match status" value="1"/>
</dbReference>
<evidence type="ECO:0000259" key="7">
    <source>
        <dbReference type="Pfam" id="PF04542"/>
    </source>
</evidence>
<evidence type="ECO:0000256" key="5">
    <source>
        <dbReference type="ARBA" id="ARBA00023163"/>
    </source>
</evidence>
<protein>
    <recommendedName>
        <fullName evidence="10">RNA polymerase sigma-70 domain-containing protein</fullName>
    </recommendedName>
</protein>
<evidence type="ECO:0000256" key="4">
    <source>
        <dbReference type="ARBA" id="ARBA00023125"/>
    </source>
</evidence>
<comment type="similarity">
    <text evidence="1">Belongs to the sigma-70 factor family.</text>
</comment>
<feature type="region of interest" description="Disordered" evidence="6">
    <location>
        <begin position="129"/>
        <end position="241"/>
    </location>
</feature>
<evidence type="ECO:0000259" key="8">
    <source>
        <dbReference type="Pfam" id="PF04545"/>
    </source>
</evidence>
<keyword evidence="4" id="KW-0238">DNA-binding</keyword>
<dbReference type="GO" id="GO:0003677">
    <property type="term" value="F:DNA binding"/>
    <property type="evidence" value="ECO:0007669"/>
    <property type="project" value="UniProtKB-KW"/>
</dbReference>
<dbReference type="GO" id="GO:0006352">
    <property type="term" value="P:DNA-templated transcription initiation"/>
    <property type="evidence" value="ECO:0007669"/>
    <property type="project" value="InterPro"/>
</dbReference>
<keyword evidence="2" id="KW-0805">Transcription regulation</keyword>
<feature type="region of interest" description="Disordered" evidence="6">
    <location>
        <begin position="71"/>
        <end position="92"/>
    </location>
</feature>
<dbReference type="GO" id="GO:0016987">
    <property type="term" value="F:sigma factor activity"/>
    <property type="evidence" value="ECO:0007669"/>
    <property type="project" value="UniProtKB-KW"/>
</dbReference>
<feature type="compositionally biased region" description="Low complexity" evidence="6">
    <location>
        <begin position="160"/>
        <end position="177"/>
    </location>
</feature>
<dbReference type="NCBIfam" id="TIGR02937">
    <property type="entry name" value="sigma70-ECF"/>
    <property type="match status" value="1"/>
</dbReference>
<sequence>VESRRRPRNKFKYLVGTVIHPLYRPMAAQPYPVAASLSRQGSMGQAESSGACLRSSTSFQAGDLMRGAMTRRPCRSNSSARPFAGPGTVAPSPHLRLSRWKAESSLHPHILAALAKIYEGPAAHEGLGTGMDCGHGSRRASSPSATSARLPHPPASLGLSAAHSDASTSAPSPASSALVLSTRGPRRRRQGPARRWKGRDAPASTSDYRRVALTSRCVARQRPEAARDSGEEGAGSQEERDAAYLGTVRSALTSGRKEAAATKLSDDTITLFLNSLGDTFVLSKAQELRIAGIYQRACAVERTMAAAAGTTLEGHEAVEAEAVDMQQLQLNKAEAHDLMVQFNLRLVISVAKRYRNLGVHLSDLIHEGIRGLIKAIDRFDPGKGFKFSTYSHFWIRQSIVRCIGDQGRDIRLPSAVMETIQKLTRIQSELQRPAVTDESVDYADLARAAGMPLERVMFFMSIATPPVHLGQNEELRGREDGSDYNFLQDIETQGPSIEDELTEEENRLFLLQNLNLILSTLPKRERNILRLRYGLLSMEGTPGSDRTSPGSSQGMDLNDLGLAYGLSRERVRQLEDKAMAHLRTPWRQRLFAELDAGGKLSPQAASTLAVCAARVNDPWSS</sequence>
<accession>A0A1D2AE01</accession>
<feature type="compositionally biased region" description="Basic residues" evidence="6">
    <location>
        <begin position="184"/>
        <end position="197"/>
    </location>
</feature>
<dbReference type="InterPro" id="IPR000943">
    <property type="entry name" value="RNA_pol_sigma70"/>
</dbReference>
<dbReference type="EMBL" id="GDKF01001202">
    <property type="protein sequence ID" value="JAT77420.1"/>
    <property type="molecule type" value="Transcribed_RNA"/>
</dbReference>